<accession>A0A814EPX8</accession>
<reference evidence="1" key="1">
    <citation type="submission" date="2021-02" db="EMBL/GenBank/DDBJ databases">
        <authorList>
            <person name="Nowell W R."/>
        </authorList>
    </citation>
    <scope>NUCLEOTIDE SEQUENCE</scope>
    <source>
        <strain evidence="1">Ploen Becks lab</strain>
    </source>
</reference>
<gene>
    <name evidence="1" type="ORF">OXX778_LOCUS15131</name>
</gene>
<dbReference type="EMBL" id="CAJNOC010003265">
    <property type="protein sequence ID" value="CAF0975185.1"/>
    <property type="molecule type" value="Genomic_DNA"/>
</dbReference>
<dbReference type="Proteomes" id="UP000663879">
    <property type="component" value="Unassembled WGS sequence"/>
</dbReference>
<dbReference type="OrthoDB" id="10003276at2759"/>
<proteinExistence type="predicted"/>
<protein>
    <submittedName>
        <fullName evidence="1">Uncharacterized protein</fullName>
    </submittedName>
</protein>
<organism evidence="1 2">
    <name type="scientific">Brachionus calyciflorus</name>
    <dbReference type="NCBI Taxonomy" id="104777"/>
    <lineage>
        <taxon>Eukaryota</taxon>
        <taxon>Metazoa</taxon>
        <taxon>Spiralia</taxon>
        <taxon>Gnathifera</taxon>
        <taxon>Rotifera</taxon>
        <taxon>Eurotatoria</taxon>
        <taxon>Monogononta</taxon>
        <taxon>Pseudotrocha</taxon>
        <taxon>Ploima</taxon>
        <taxon>Brachionidae</taxon>
        <taxon>Brachionus</taxon>
    </lineage>
</organism>
<keyword evidence="2" id="KW-1185">Reference proteome</keyword>
<evidence type="ECO:0000313" key="1">
    <source>
        <dbReference type="EMBL" id="CAF0975185.1"/>
    </source>
</evidence>
<dbReference type="AlphaFoldDB" id="A0A814EPX8"/>
<sequence>MPSLNKENFLREFFKLVILFGISEMLILKCLPIKARSEEKELGYETLYTAGTEENIHHWTINECGPNFEKEFIKSNPIPDPGFCYSPIWLRALDYCRKFSLVWAVGGSIMLFEQHDEIKVFSTMPHAHLQGRCISRVCDTSKKSNFAYGGLATYNEMV</sequence>
<name>A0A814EPX8_9BILA</name>
<comment type="caution">
    <text evidence="1">The sequence shown here is derived from an EMBL/GenBank/DDBJ whole genome shotgun (WGS) entry which is preliminary data.</text>
</comment>
<evidence type="ECO:0000313" key="2">
    <source>
        <dbReference type="Proteomes" id="UP000663879"/>
    </source>
</evidence>